<name>A0A6J5U1B1_PRUAR</name>
<evidence type="ECO:0008006" key="3">
    <source>
        <dbReference type="Google" id="ProtNLM"/>
    </source>
</evidence>
<organism evidence="1 2">
    <name type="scientific">Prunus armeniaca</name>
    <name type="common">Apricot</name>
    <name type="synonym">Armeniaca vulgaris</name>
    <dbReference type="NCBI Taxonomy" id="36596"/>
    <lineage>
        <taxon>Eukaryota</taxon>
        <taxon>Viridiplantae</taxon>
        <taxon>Streptophyta</taxon>
        <taxon>Embryophyta</taxon>
        <taxon>Tracheophyta</taxon>
        <taxon>Spermatophyta</taxon>
        <taxon>Magnoliopsida</taxon>
        <taxon>eudicotyledons</taxon>
        <taxon>Gunneridae</taxon>
        <taxon>Pentapetalae</taxon>
        <taxon>rosids</taxon>
        <taxon>fabids</taxon>
        <taxon>Rosales</taxon>
        <taxon>Rosaceae</taxon>
        <taxon>Amygdaloideae</taxon>
        <taxon>Amygdaleae</taxon>
        <taxon>Prunus</taxon>
    </lineage>
</organism>
<evidence type="ECO:0000313" key="2">
    <source>
        <dbReference type="Proteomes" id="UP000507222"/>
    </source>
</evidence>
<sequence>MAPITFKALLTQLDELLVRKEAYWQQRAKVTWLRDGDRNTRFFHQRANMRKQRNHIHGLTDSNGVWKEDSAAVQEIVVDYFTYLFTSNCRRKEDILLNTVEPCVTPAMNASLFTGFTEQEVKQAVFQMYPTKAPGPDGMPPVFFQKYWHIVRNDVS</sequence>
<accession>A0A6J5U1B1</accession>
<dbReference type="Proteomes" id="UP000507222">
    <property type="component" value="Unassembled WGS sequence"/>
</dbReference>
<gene>
    <name evidence="1" type="ORF">CURHAP_LOCUS14937</name>
</gene>
<dbReference type="AlphaFoldDB" id="A0A6J5U1B1"/>
<evidence type="ECO:0000313" key="1">
    <source>
        <dbReference type="EMBL" id="CAB4269397.1"/>
    </source>
</evidence>
<dbReference type="EMBL" id="CAEKDK010000002">
    <property type="protein sequence ID" value="CAB4269397.1"/>
    <property type="molecule type" value="Genomic_DNA"/>
</dbReference>
<reference evidence="1 2" key="1">
    <citation type="submission" date="2020-05" db="EMBL/GenBank/DDBJ databases">
        <authorList>
            <person name="Campoy J."/>
            <person name="Schneeberger K."/>
            <person name="Spophaly S."/>
        </authorList>
    </citation>
    <scope>NUCLEOTIDE SEQUENCE [LARGE SCALE GENOMIC DNA]</scope>
    <source>
        <strain evidence="1">PruArmRojPasFocal</strain>
    </source>
</reference>
<protein>
    <recommendedName>
        <fullName evidence="3">Reverse transcriptase domain-containing protein</fullName>
    </recommendedName>
</protein>
<proteinExistence type="predicted"/>